<dbReference type="PATRIC" id="fig|571913.6.peg.5156"/>
<keyword evidence="3" id="KW-1185">Reference proteome</keyword>
<reference evidence="2 3" key="1">
    <citation type="submission" date="2015-03" db="EMBL/GenBank/DDBJ databases">
        <title>Luteipulveratus halotolerans sp. nov., a novel actinobacterium (Dermacoccaceae) from Sarawak, Malaysia.</title>
        <authorList>
            <person name="Juboi H."/>
            <person name="Basik A."/>
            <person name="Shamsul S.S."/>
            <person name="Arnold P."/>
            <person name="Schmitt E.K."/>
            <person name="Sanglier J.-J."/>
            <person name="Yeo T."/>
        </authorList>
    </citation>
    <scope>NUCLEOTIDE SEQUENCE [LARGE SCALE GENOMIC DNA]</scope>
    <source>
        <strain evidence="2 3">MN07-A0370</strain>
    </source>
</reference>
<proteinExistence type="predicted"/>
<dbReference type="InterPro" id="IPR027417">
    <property type="entry name" value="P-loop_NTPase"/>
</dbReference>
<dbReference type="InterPro" id="IPR019734">
    <property type="entry name" value="TPR_rpt"/>
</dbReference>
<evidence type="ECO:0000313" key="3">
    <source>
        <dbReference type="Proteomes" id="UP000066480"/>
    </source>
</evidence>
<dbReference type="SUPFAM" id="SSF52540">
    <property type="entry name" value="P-loop containing nucleoside triphosphate hydrolases"/>
    <property type="match status" value="1"/>
</dbReference>
<dbReference type="AlphaFoldDB" id="A0A0K1JNW8"/>
<dbReference type="PRINTS" id="PR00364">
    <property type="entry name" value="DISEASERSIST"/>
</dbReference>
<dbReference type="Proteomes" id="UP000066480">
    <property type="component" value="Chromosome"/>
</dbReference>
<sequence>MRTHDDLAESLRALRAWSGLSYRAVHREVSKSRQARGIPELPSYNTVYRSFQGGRARVDRDVVVDIARALAGDEAAAQWLHACQVVAGEANESAIAAVAAALPEDLAPFVGRADELSRILAEVRAVDGGTPVVAISGMAGVGKTTLAVRASHLLIADGHGQDAVLAVNLRGFDDRRPPVDPTAALDGFLRQLGVPGSQISTKDVAGRAALLCERLSGKRALILLDNAASVEQIRPLIPDVSGTAVVVTSRRPLVGPQDGIPINLEVFDEDEALEALQRMSVRSGEDVGGAQRLVESVGRLPLGIAVLGSSMRRRADLTVADHADLVEQRRSLLRIESEVEGAISLSVDGLSLAAQDTLRRLALHPGTDWGIEAAAALIDESVETTRRRVSELTDASLASVSRRGRVELHDLVRVHALAAGHEIDVPRVSRAAMWRLLDHYRFEAYLAMSVYAPQEKSYWPSLDAPSGMSVVEPTLDEAVEWLEREIANVVAVASYAADHALGECVDHFSLILFRFLMSTGRLDEASLIHHLAVQCTTGAALGKALSRLGWAHVTAGHLELGRRTAEDALVQSRESGDRVGEASALVLLIGLDWRAARYVEVEGQLRDIVEIYRDLGDDHRRGTSLQNRGSVLTRLGRLDEAAGCYEDAVAAAAEASNGERQRGRALESFGEVRLLQGRFDEARELQREGLEISRRLRDLPFVCDALNVGARIETRAATLESVDIDIEHSEAIALADEIAEPFFRADTRTIAGDMLRSVGRFGDAEKRYREALEIASGDLVLEAARAQEGMAWCLHSTGHPDEARVLAKKTQAAYEQMSVALSITTLPRLLAELGN</sequence>
<dbReference type="SUPFAM" id="SSF48452">
    <property type="entry name" value="TPR-like"/>
    <property type="match status" value="2"/>
</dbReference>
<dbReference type="Gene3D" id="3.40.50.300">
    <property type="entry name" value="P-loop containing nucleotide triphosphate hydrolases"/>
    <property type="match status" value="1"/>
</dbReference>
<dbReference type="KEGG" id="lmoi:VV02_25450"/>
<dbReference type="GO" id="GO:0043531">
    <property type="term" value="F:ADP binding"/>
    <property type="evidence" value="ECO:0007669"/>
    <property type="project" value="InterPro"/>
</dbReference>
<dbReference type="STRING" id="571913.VV02_25450"/>
<dbReference type="EMBL" id="CP011112">
    <property type="protein sequence ID" value="AKU18412.1"/>
    <property type="molecule type" value="Genomic_DNA"/>
</dbReference>
<dbReference type="Gene3D" id="1.25.40.10">
    <property type="entry name" value="Tetratricopeptide repeat domain"/>
    <property type="match status" value="2"/>
</dbReference>
<dbReference type="InterPro" id="IPR002182">
    <property type="entry name" value="NB-ARC"/>
</dbReference>
<dbReference type="InterPro" id="IPR011990">
    <property type="entry name" value="TPR-like_helical_dom_sf"/>
</dbReference>
<dbReference type="Pfam" id="PF00931">
    <property type="entry name" value="NB-ARC"/>
    <property type="match status" value="1"/>
</dbReference>
<evidence type="ECO:0000313" key="2">
    <source>
        <dbReference type="EMBL" id="AKU18412.1"/>
    </source>
</evidence>
<gene>
    <name evidence="2" type="ORF">VV02_25450</name>
</gene>
<evidence type="ECO:0000259" key="1">
    <source>
        <dbReference type="SMART" id="SM00382"/>
    </source>
</evidence>
<dbReference type="SMART" id="SM00382">
    <property type="entry name" value="AAA"/>
    <property type="match status" value="1"/>
</dbReference>
<protein>
    <recommendedName>
        <fullName evidence="1">AAA+ ATPase domain-containing protein</fullName>
    </recommendedName>
</protein>
<feature type="domain" description="AAA+ ATPase" evidence="1">
    <location>
        <begin position="129"/>
        <end position="286"/>
    </location>
</feature>
<dbReference type="InterPro" id="IPR003593">
    <property type="entry name" value="AAA+_ATPase"/>
</dbReference>
<dbReference type="SMART" id="SM00028">
    <property type="entry name" value="TPR"/>
    <property type="match status" value="4"/>
</dbReference>
<organism evidence="2 3">
    <name type="scientific">Luteipulveratus mongoliensis</name>
    <dbReference type="NCBI Taxonomy" id="571913"/>
    <lineage>
        <taxon>Bacteria</taxon>
        <taxon>Bacillati</taxon>
        <taxon>Actinomycetota</taxon>
        <taxon>Actinomycetes</taxon>
        <taxon>Micrococcales</taxon>
        <taxon>Dermacoccaceae</taxon>
        <taxon>Luteipulveratus</taxon>
    </lineage>
</organism>
<dbReference type="Pfam" id="PF13424">
    <property type="entry name" value="TPR_12"/>
    <property type="match status" value="2"/>
</dbReference>
<dbReference type="PANTHER" id="PTHR47691">
    <property type="entry name" value="REGULATOR-RELATED"/>
    <property type="match status" value="1"/>
</dbReference>
<dbReference type="PANTHER" id="PTHR47691:SF3">
    <property type="entry name" value="HTH-TYPE TRANSCRIPTIONAL REGULATOR RV0890C-RELATED"/>
    <property type="match status" value="1"/>
</dbReference>
<accession>A0A0K1JNW8</accession>
<name>A0A0K1JNW8_9MICO</name>